<proteinExistence type="predicted"/>
<keyword evidence="2" id="KW-0472">Membrane</keyword>
<dbReference type="InterPro" id="IPR053023">
    <property type="entry name" value="FLAP_modulator"/>
</dbReference>
<sequence length="340" mass="36677">MKAFKALGKPAITAVLLGLLLMYYCPNSAFAASGGRVGGKVFSSRSSSSSSSKSYLSSPSSSSRLLSSSYSSRWLSSSSCSSQCLSDSVCKPSPLGFSGGGDGGVGVDDGSSRSFFMFLMVLAAFALVYRFLSNKFHGSVVTATEKTSVVLKLQVGLSGRARQLQRELNRIADIADTSSPKGLSYVLTETTVALLQHPDDCISGYSAVDLKRSMEDCEERFDQLSVEERGKFDEETLVNVNNIKRQRTSSQGDSGFSNEYIVITILVAAKGVHKLPVIRGSENLKEALQKLGSIPSSRILAVEVLWTPQNENDCLSEQELLEDYPLLRPLSVHDGDMGRC</sequence>
<gene>
    <name evidence="5" type="primary">LOC107412274</name>
</gene>
<accession>A0A6P3ZCZ2</accession>
<keyword evidence="3" id="KW-0732">Signal</keyword>
<feature type="chain" id="PRO_5045350354" evidence="3">
    <location>
        <begin position="32"/>
        <end position="340"/>
    </location>
</feature>
<name>A0A6P3ZCZ2_ZIZJJ</name>
<protein>
    <submittedName>
        <fullName evidence="5">Uncharacterized protein LOC107412274 isoform X1</fullName>
    </submittedName>
</protein>
<dbReference type="PANTHER" id="PTHR33975:SF2">
    <property type="entry name" value="MYELIN-ASSOCIATED OLIGODENDROCYTE BASIC PROTEIN"/>
    <property type="match status" value="1"/>
</dbReference>
<evidence type="ECO:0000313" key="5">
    <source>
        <dbReference type="RefSeq" id="XP_015875504.2"/>
    </source>
</evidence>
<keyword evidence="2" id="KW-0812">Transmembrane</keyword>
<feature type="signal peptide" evidence="3">
    <location>
        <begin position="1"/>
        <end position="31"/>
    </location>
</feature>
<organism evidence="4 5">
    <name type="scientific">Ziziphus jujuba</name>
    <name type="common">Chinese jujube</name>
    <name type="synonym">Ziziphus sativa</name>
    <dbReference type="NCBI Taxonomy" id="326968"/>
    <lineage>
        <taxon>Eukaryota</taxon>
        <taxon>Viridiplantae</taxon>
        <taxon>Streptophyta</taxon>
        <taxon>Embryophyta</taxon>
        <taxon>Tracheophyta</taxon>
        <taxon>Spermatophyta</taxon>
        <taxon>Magnoliopsida</taxon>
        <taxon>eudicotyledons</taxon>
        <taxon>Gunneridae</taxon>
        <taxon>Pentapetalae</taxon>
        <taxon>rosids</taxon>
        <taxon>fabids</taxon>
        <taxon>Rosales</taxon>
        <taxon>Rhamnaceae</taxon>
        <taxon>Paliureae</taxon>
        <taxon>Ziziphus</taxon>
    </lineage>
</organism>
<evidence type="ECO:0000256" key="2">
    <source>
        <dbReference type="SAM" id="Phobius"/>
    </source>
</evidence>
<dbReference type="RefSeq" id="XP_015875504.2">
    <property type="nucleotide sequence ID" value="XM_016020018.3"/>
</dbReference>
<dbReference type="Pfam" id="PF07466">
    <property type="entry name" value="DUF1517"/>
    <property type="match status" value="1"/>
</dbReference>
<dbReference type="PANTHER" id="PTHR33975">
    <property type="entry name" value="MYELIN-ASSOCIATED OLIGODENDROCYTE BASIC PROTEIN"/>
    <property type="match status" value="1"/>
</dbReference>
<evidence type="ECO:0000256" key="1">
    <source>
        <dbReference type="SAM" id="MobiDB-lite"/>
    </source>
</evidence>
<evidence type="ECO:0000256" key="3">
    <source>
        <dbReference type="SAM" id="SignalP"/>
    </source>
</evidence>
<reference evidence="5" key="1">
    <citation type="submission" date="2025-08" db="UniProtKB">
        <authorList>
            <consortium name="RefSeq"/>
        </authorList>
    </citation>
    <scope>IDENTIFICATION</scope>
    <source>
        <tissue evidence="5">Seedling</tissue>
    </source>
</reference>
<dbReference type="InterPro" id="IPR010903">
    <property type="entry name" value="DUF1517"/>
</dbReference>
<dbReference type="Proteomes" id="UP001652623">
    <property type="component" value="Chromosome 10"/>
</dbReference>
<feature type="region of interest" description="Disordered" evidence="1">
    <location>
        <begin position="44"/>
        <end position="63"/>
    </location>
</feature>
<keyword evidence="4" id="KW-1185">Reference proteome</keyword>
<evidence type="ECO:0000313" key="4">
    <source>
        <dbReference type="Proteomes" id="UP001652623"/>
    </source>
</evidence>
<keyword evidence="2" id="KW-1133">Transmembrane helix</keyword>
<dbReference type="GeneID" id="107412274"/>
<dbReference type="PIRSF" id="PIRSF037221">
    <property type="entry name" value="DUF1517"/>
    <property type="match status" value="1"/>
</dbReference>
<feature type="transmembrane region" description="Helical" evidence="2">
    <location>
        <begin position="115"/>
        <end position="132"/>
    </location>
</feature>